<keyword evidence="1" id="KW-0732">Signal</keyword>
<evidence type="ECO:0000313" key="2">
    <source>
        <dbReference type="EMBL" id="JAH70261.1"/>
    </source>
</evidence>
<evidence type="ECO:0000256" key="1">
    <source>
        <dbReference type="SAM" id="SignalP"/>
    </source>
</evidence>
<dbReference type="AlphaFoldDB" id="A0A0E9UX01"/>
<feature type="signal peptide" evidence="1">
    <location>
        <begin position="1"/>
        <end position="20"/>
    </location>
</feature>
<protein>
    <submittedName>
        <fullName evidence="2">Uncharacterized protein</fullName>
    </submittedName>
</protein>
<sequence>MHLYCLLILGLSAIPPPLLRICMLYGKTHNYTQSSL</sequence>
<proteinExistence type="predicted"/>
<name>A0A0E9UX01_ANGAN</name>
<accession>A0A0E9UX01</accession>
<reference evidence="2" key="2">
    <citation type="journal article" date="2015" name="Fish Shellfish Immunol.">
        <title>Early steps in the European eel (Anguilla anguilla)-Vibrio vulnificus interaction in the gills: Role of the RtxA13 toxin.</title>
        <authorList>
            <person name="Callol A."/>
            <person name="Pajuelo D."/>
            <person name="Ebbesson L."/>
            <person name="Teles M."/>
            <person name="MacKenzie S."/>
            <person name="Amaro C."/>
        </authorList>
    </citation>
    <scope>NUCLEOTIDE SEQUENCE</scope>
</reference>
<reference evidence="2" key="1">
    <citation type="submission" date="2014-11" db="EMBL/GenBank/DDBJ databases">
        <authorList>
            <person name="Amaro Gonzalez C."/>
        </authorList>
    </citation>
    <scope>NUCLEOTIDE SEQUENCE</scope>
</reference>
<dbReference type="EMBL" id="GBXM01038316">
    <property type="protein sequence ID" value="JAH70261.1"/>
    <property type="molecule type" value="Transcribed_RNA"/>
</dbReference>
<feature type="chain" id="PRO_5002433567" evidence="1">
    <location>
        <begin position="21"/>
        <end position="36"/>
    </location>
</feature>
<organism evidence="2">
    <name type="scientific">Anguilla anguilla</name>
    <name type="common">European freshwater eel</name>
    <name type="synonym">Muraena anguilla</name>
    <dbReference type="NCBI Taxonomy" id="7936"/>
    <lineage>
        <taxon>Eukaryota</taxon>
        <taxon>Metazoa</taxon>
        <taxon>Chordata</taxon>
        <taxon>Craniata</taxon>
        <taxon>Vertebrata</taxon>
        <taxon>Euteleostomi</taxon>
        <taxon>Actinopterygii</taxon>
        <taxon>Neopterygii</taxon>
        <taxon>Teleostei</taxon>
        <taxon>Anguilliformes</taxon>
        <taxon>Anguillidae</taxon>
        <taxon>Anguilla</taxon>
    </lineage>
</organism>